<dbReference type="AlphaFoldDB" id="A0A1G4IIJ7"/>
<reference evidence="2" key="1">
    <citation type="submission" date="2016-09" db="EMBL/GenBank/DDBJ databases">
        <authorList>
            <person name="Hebert L."/>
            <person name="Moumen B."/>
        </authorList>
    </citation>
    <scope>NUCLEOTIDE SEQUENCE [LARGE SCALE GENOMIC DNA]</scope>
    <source>
        <strain evidence="2">OVI</strain>
    </source>
</reference>
<gene>
    <name evidence="2" type="ORF">TEOVI_000368100</name>
</gene>
<dbReference type="Proteomes" id="UP000195570">
    <property type="component" value="Unassembled WGS sequence"/>
</dbReference>
<name>A0A1G4IIJ7_TRYEQ</name>
<feature type="region of interest" description="Disordered" evidence="1">
    <location>
        <begin position="724"/>
        <end position="753"/>
    </location>
</feature>
<dbReference type="VEuPathDB" id="TriTrypDB:TEOVI_000368100"/>
<accession>A0A1G4IIJ7</accession>
<dbReference type="GeneID" id="92377621"/>
<evidence type="ECO:0000256" key="1">
    <source>
        <dbReference type="SAM" id="MobiDB-lite"/>
    </source>
</evidence>
<feature type="compositionally biased region" description="Polar residues" evidence="1">
    <location>
        <begin position="727"/>
        <end position="744"/>
    </location>
</feature>
<proteinExistence type="predicted"/>
<protein>
    <submittedName>
        <fullName evidence="2">Uncharacterized protein</fullName>
    </submittedName>
</protein>
<evidence type="ECO:0000313" key="2">
    <source>
        <dbReference type="EMBL" id="SCU72105.1"/>
    </source>
</evidence>
<sequence>MVSASKLLQVLVRRFETPQPDFMVGHAHFVLKFLSAICQTNISREDMLNVTNIITNCPHALPIFKGNQRLCERLLLSCFASVSRVDAELQDGVRHVICTLSVNPELNSNIMMTMARKTVAAKRVEGAVAKQVLDRDDAISNELLRRVVAQMPAHGDLIPDGGVEIALLPQKAMHKRRQERFERPELFFLVSTLRCIATHRQSRLRDSFVEAGCSAVGMQHRNLQFLPADVVDPVVRCVTSLPAFCNPEAPMRPDDWYLLASLIACPDARLRPLGIRLWAQKVCYYDPLEMNLTEVNSPFPLTIAGFLVSMRGEFKEEAMMLWLGVVTDPAALPLIDERVLQLLLFDIAQYAQVNDMNDVKREQILVAQLAVLKALEDSMSPIYYLDARMTLTRTTKLLNTSSDLIKTLSSLKDVLSTGQILRASFLRSATDFLRYVRQTANVNEQSYIRVLILLMGNVLHAIRVLSVQEYTSVCIVVLATIVGFLRDVQPKASSPQGDEWCELLKALATTIMNEKSLVDPNIVSLQLHMMELLDFASDEHYSTSVRERILASLRTVSTKTQEIAPTSAQHCYELLLRAVHFHVLDEELLSEAVAALRHATDTTVAIECMNWSQRRHLIDRCSTLYREIAPMFPSSRGARRLGKQMLTVATIITTEKHAPRTQLQRRSYDARRPVLDSGSMQFCAQAMWSLALRATLSPIPHLPVDRYLAAMLRFAKKHWRRDEAPSGYSSEKSLTEEAQVTTKTPLAEPRGGRTRVSCGDERFCSDIANLLLPLLNQVLLLWYTNRTAFQANQRRHKAVVSTACDIIERNSAFLSPRVWFDTQRVLSNLPIVLPNQCTPLHLSVLRRSLQETLRNVRACGNQGTWHLPSEKAQLKAQEGSTEAILGGRMIADMFGCANIIEDADLKVYLISLASEQLKMISDLDEMDEKALTPEEKSRLMCLNKIVSSVRHGTVLYY</sequence>
<keyword evidence="3" id="KW-1185">Reference proteome</keyword>
<dbReference type="EMBL" id="CZPT02001790">
    <property type="protein sequence ID" value="SCU72105.1"/>
    <property type="molecule type" value="Genomic_DNA"/>
</dbReference>
<comment type="caution">
    <text evidence="2">The sequence shown here is derived from an EMBL/GenBank/DDBJ whole genome shotgun (WGS) entry which is preliminary data.</text>
</comment>
<organism evidence="2 3">
    <name type="scientific">Trypanosoma equiperdum</name>
    <dbReference type="NCBI Taxonomy" id="5694"/>
    <lineage>
        <taxon>Eukaryota</taxon>
        <taxon>Discoba</taxon>
        <taxon>Euglenozoa</taxon>
        <taxon>Kinetoplastea</taxon>
        <taxon>Metakinetoplastina</taxon>
        <taxon>Trypanosomatida</taxon>
        <taxon>Trypanosomatidae</taxon>
        <taxon>Trypanosoma</taxon>
    </lineage>
</organism>
<evidence type="ECO:0000313" key="3">
    <source>
        <dbReference type="Proteomes" id="UP000195570"/>
    </source>
</evidence>
<dbReference type="RefSeq" id="XP_067082654.1">
    <property type="nucleotide sequence ID" value="XM_067226553.1"/>
</dbReference>